<protein>
    <submittedName>
        <fullName evidence="2">Glycerophosphodiester phosphodiesterase</fullName>
    </submittedName>
</protein>
<accession>A0A3M7TVT1</accession>
<keyword evidence="3" id="KW-1185">Reference proteome</keyword>
<dbReference type="GO" id="GO:0006629">
    <property type="term" value="P:lipid metabolic process"/>
    <property type="evidence" value="ECO:0007669"/>
    <property type="project" value="InterPro"/>
</dbReference>
<dbReference type="AlphaFoldDB" id="A0A3M7TVT1"/>
<dbReference type="Proteomes" id="UP000278746">
    <property type="component" value="Unassembled WGS sequence"/>
</dbReference>
<comment type="caution">
    <text evidence="2">The sequence shown here is derived from an EMBL/GenBank/DDBJ whole genome shotgun (WGS) entry which is preliminary data.</text>
</comment>
<dbReference type="SUPFAM" id="SSF51695">
    <property type="entry name" value="PLC-like phosphodiesterases"/>
    <property type="match status" value="1"/>
</dbReference>
<gene>
    <name evidence="2" type="ORF">EBO34_02655</name>
</gene>
<dbReference type="EMBL" id="RHIB01000001">
    <property type="protein sequence ID" value="RNA68884.1"/>
    <property type="molecule type" value="Genomic_DNA"/>
</dbReference>
<feature type="domain" description="GP-PDE" evidence="1">
    <location>
        <begin position="1"/>
        <end position="238"/>
    </location>
</feature>
<dbReference type="PANTHER" id="PTHR46211:SF14">
    <property type="entry name" value="GLYCEROPHOSPHODIESTER PHOSPHODIESTERASE"/>
    <property type="match status" value="1"/>
</dbReference>
<dbReference type="Pfam" id="PF03009">
    <property type="entry name" value="GDPD"/>
    <property type="match status" value="1"/>
</dbReference>
<dbReference type="InterPro" id="IPR017946">
    <property type="entry name" value="PLC-like_Pdiesterase_TIM-brl"/>
</dbReference>
<dbReference type="Gene3D" id="3.20.20.190">
    <property type="entry name" value="Phosphatidylinositol (PI) phosphodiesterase"/>
    <property type="match status" value="1"/>
</dbReference>
<dbReference type="InterPro" id="IPR030395">
    <property type="entry name" value="GP_PDE_dom"/>
</dbReference>
<dbReference type="RefSeq" id="WP_122896406.1">
    <property type="nucleotide sequence ID" value="NZ_RHIB01000001.1"/>
</dbReference>
<sequence>MEVIAHRGNTFYAPENTMAAFLSAASYNISGIELDVQWTKDGVPVVFHDEKVDRTTNGSGWIRSFTYRELRQLDAGSWFAGRFGGEKIPSLQEVLEWMKGEDITLHMEVKKPPRQFEELLDMTLGMIENHGMAHKTVVSTFYHPLLTYMAGQKRTHFQRAFLTKTPLFRGIRYLNSIQAHAIHIRHSYQAMRFYPLWAKSGIPVRAYTINREKEALRCKRLNVTSIITDDPKTMTSLFPQPEQSHGENKI</sequence>
<proteinExistence type="predicted"/>
<evidence type="ECO:0000313" key="2">
    <source>
        <dbReference type="EMBL" id="RNA68884.1"/>
    </source>
</evidence>
<evidence type="ECO:0000313" key="3">
    <source>
        <dbReference type="Proteomes" id="UP000278746"/>
    </source>
</evidence>
<evidence type="ECO:0000259" key="1">
    <source>
        <dbReference type="PROSITE" id="PS51704"/>
    </source>
</evidence>
<dbReference type="PROSITE" id="PS51704">
    <property type="entry name" value="GP_PDE"/>
    <property type="match status" value="1"/>
</dbReference>
<dbReference type="GO" id="GO:0008081">
    <property type="term" value="F:phosphoric diester hydrolase activity"/>
    <property type="evidence" value="ECO:0007669"/>
    <property type="project" value="InterPro"/>
</dbReference>
<organism evidence="2 3">
    <name type="scientific">Alteribacter keqinensis</name>
    <dbReference type="NCBI Taxonomy" id="2483800"/>
    <lineage>
        <taxon>Bacteria</taxon>
        <taxon>Bacillati</taxon>
        <taxon>Bacillota</taxon>
        <taxon>Bacilli</taxon>
        <taxon>Bacillales</taxon>
        <taxon>Bacillaceae</taxon>
        <taxon>Alteribacter</taxon>
    </lineage>
</organism>
<name>A0A3M7TVT1_9BACI</name>
<dbReference type="OrthoDB" id="384721at2"/>
<reference evidence="2 3" key="1">
    <citation type="submission" date="2018-10" db="EMBL/GenBank/DDBJ databases">
        <title>Bacillus Keqinensis sp. nov., a moderately halophilic bacterium isolated from a saline-alkaline lake.</title>
        <authorList>
            <person name="Wang H."/>
        </authorList>
    </citation>
    <scope>NUCLEOTIDE SEQUENCE [LARGE SCALE GENOMIC DNA]</scope>
    <source>
        <strain evidence="2 3">KQ-3</strain>
    </source>
</reference>
<dbReference type="PANTHER" id="PTHR46211">
    <property type="entry name" value="GLYCEROPHOSPHORYL DIESTER PHOSPHODIESTERASE"/>
    <property type="match status" value="1"/>
</dbReference>